<sequence length="356" mass="38714">METTPLARTLREQGANSDLVLIVDDVPDNLAVLHDALDESGYTVLIATSGEQALQRAAQARPDIVLLDAMMPGIDGFEVARRLKADAATAHIPIVFMTGLTETEHLVAALEAGGVDYVTKPIKPKEVLARMNVHLQGARRARQDARQAGQARNALDAFGYASITVRLPEGKLIWQTALARELLQRYCDTRAPETPPVVLEWLRRHAPEARQQGIEPPALSIVRPSVGATPSAAGQPQVPSVGATPTTSSLSLRLHRQTGQDDDGDEWMIVMREISDTAVIEAMSLSLKLTAREAEVLYWVVKGKTNKDIGEILGSSPATAKKHLERVYVKLGVETRTAAAGVAIKRIRELQPQFEI</sequence>
<dbReference type="EMBL" id="CP001635">
    <property type="protein sequence ID" value="ACS20851.1"/>
    <property type="molecule type" value="Genomic_DNA"/>
</dbReference>
<feature type="domain" description="Response regulatory" evidence="9">
    <location>
        <begin position="19"/>
        <end position="135"/>
    </location>
</feature>
<evidence type="ECO:0000256" key="6">
    <source>
        <dbReference type="PROSITE-ProRule" id="PRU00169"/>
    </source>
</evidence>
<dbReference type="PANTHER" id="PTHR48111">
    <property type="entry name" value="REGULATOR OF RPOS"/>
    <property type="match status" value="1"/>
</dbReference>
<keyword evidence="5" id="KW-0804">Transcription</keyword>
<protein>
    <submittedName>
        <fullName evidence="10">Two component transcriptional regulator, LuxR family</fullName>
    </submittedName>
</protein>
<dbReference type="InterPro" id="IPR036388">
    <property type="entry name" value="WH-like_DNA-bd_sf"/>
</dbReference>
<dbReference type="Gene3D" id="1.10.10.10">
    <property type="entry name" value="Winged helix-like DNA-binding domain superfamily/Winged helix DNA-binding domain"/>
    <property type="match status" value="1"/>
</dbReference>
<dbReference type="GO" id="GO:0005829">
    <property type="term" value="C:cytosol"/>
    <property type="evidence" value="ECO:0007669"/>
    <property type="project" value="TreeGrafter"/>
</dbReference>
<dbReference type="GO" id="GO:0032993">
    <property type="term" value="C:protein-DNA complex"/>
    <property type="evidence" value="ECO:0007669"/>
    <property type="project" value="TreeGrafter"/>
</dbReference>
<dbReference type="PROSITE" id="PS50110">
    <property type="entry name" value="RESPONSE_REGULATORY"/>
    <property type="match status" value="1"/>
</dbReference>
<reference evidence="10" key="1">
    <citation type="submission" date="2009-06" db="EMBL/GenBank/DDBJ databases">
        <title>Complete sequence of chromosome 1 of Variovorax paradoxus S110.</title>
        <authorList>
            <consortium name="US DOE Joint Genome Institute"/>
            <person name="Lucas S."/>
            <person name="Copeland A."/>
            <person name="Lapidus A."/>
            <person name="Glavina del Rio T."/>
            <person name="Tice H."/>
            <person name="Bruce D."/>
            <person name="Goodwin L."/>
            <person name="Pitluck S."/>
            <person name="Chertkov O."/>
            <person name="Brettin T."/>
            <person name="Detter J.C."/>
            <person name="Han C."/>
            <person name="Larimer F."/>
            <person name="Land M."/>
            <person name="Hauser L."/>
            <person name="Kyrpides N."/>
            <person name="Ovchinnikova G."/>
            <person name="Orwin P."/>
            <person name="Leadbetter J.R."/>
            <person name="Spain J.C."/>
            <person name="Han J.I."/>
        </authorList>
    </citation>
    <scope>NUCLEOTIDE SEQUENCE</scope>
    <source>
        <strain evidence="10">S110</strain>
    </source>
</reference>
<keyword evidence="3" id="KW-0805">Transcription regulation</keyword>
<dbReference type="SMART" id="SM00448">
    <property type="entry name" value="REC"/>
    <property type="match status" value="1"/>
</dbReference>
<keyword evidence="4" id="KW-0238">DNA-binding</keyword>
<feature type="region of interest" description="Disordered" evidence="7">
    <location>
        <begin position="226"/>
        <end position="248"/>
    </location>
</feature>
<dbReference type="InterPro" id="IPR011006">
    <property type="entry name" value="CheY-like_superfamily"/>
</dbReference>
<name>C5CXZ5_VARPS</name>
<feature type="compositionally biased region" description="Polar residues" evidence="7">
    <location>
        <begin position="232"/>
        <end position="248"/>
    </location>
</feature>
<dbReference type="InterPro" id="IPR039420">
    <property type="entry name" value="WalR-like"/>
</dbReference>
<dbReference type="SMART" id="SM00421">
    <property type="entry name" value="HTH_LUXR"/>
    <property type="match status" value="1"/>
</dbReference>
<dbReference type="AlphaFoldDB" id="C5CXZ5"/>
<evidence type="ECO:0000256" key="3">
    <source>
        <dbReference type="ARBA" id="ARBA00023015"/>
    </source>
</evidence>
<evidence type="ECO:0000256" key="5">
    <source>
        <dbReference type="ARBA" id="ARBA00023163"/>
    </source>
</evidence>
<dbReference type="CDD" id="cd19920">
    <property type="entry name" value="REC_PA4781-like"/>
    <property type="match status" value="1"/>
</dbReference>
<evidence type="ECO:0000313" key="10">
    <source>
        <dbReference type="EMBL" id="ACS20851.1"/>
    </source>
</evidence>
<dbReference type="KEGG" id="vap:Vapar_4238"/>
<dbReference type="InterPro" id="IPR001789">
    <property type="entry name" value="Sig_transdc_resp-reg_receiver"/>
</dbReference>
<gene>
    <name evidence="10" type="ordered locus">Vapar_4238</name>
</gene>
<evidence type="ECO:0000256" key="1">
    <source>
        <dbReference type="ARBA" id="ARBA00022553"/>
    </source>
</evidence>
<dbReference type="PANTHER" id="PTHR48111:SF1">
    <property type="entry name" value="TWO-COMPONENT RESPONSE REGULATOR ORR33"/>
    <property type="match status" value="1"/>
</dbReference>
<evidence type="ECO:0000256" key="4">
    <source>
        <dbReference type="ARBA" id="ARBA00023125"/>
    </source>
</evidence>
<feature type="modified residue" description="4-aspartylphosphate" evidence="6">
    <location>
        <position position="68"/>
    </location>
</feature>
<dbReference type="OrthoDB" id="8874570at2"/>
<feature type="domain" description="HTH luxR-type" evidence="8">
    <location>
        <begin position="282"/>
        <end position="347"/>
    </location>
</feature>
<dbReference type="Pfam" id="PF00072">
    <property type="entry name" value="Response_reg"/>
    <property type="match status" value="1"/>
</dbReference>
<dbReference type="Pfam" id="PF00196">
    <property type="entry name" value="GerE"/>
    <property type="match status" value="1"/>
</dbReference>
<proteinExistence type="predicted"/>
<keyword evidence="1 6" id="KW-0597">Phosphoprotein</keyword>
<dbReference type="HOGENOM" id="CLU_000445_90_4_4"/>
<dbReference type="CDD" id="cd06170">
    <property type="entry name" value="LuxR_C_like"/>
    <property type="match status" value="1"/>
</dbReference>
<dbReference type="Gene3D" id="3.40.50.2300">
    <property type="match status" value="1"/>
</dbReference>
<dbReference type="SUPFAM" id="SSF46894">
    <property type="entry name" value="C-terminal effector domain of the bipartite response regulators"/>
    <property type="match status" value="1"/>
</dbReference>
<organism evidence="10">
    <name type="scientific">Variovorax paradoxus (strain S110)</name>
    <dbReference type="NCBI Taxonomy" id="543728"/>
    <lineage>
        <taxon>Bacteria</taxon>
        <taxon>Pseudomonadati</taxon>
        <taxon>Pseudomonadota</taxon>
        <taxon>Betaproteobacteria</taxon>
        <taxon>Burkholderiales</taxon>
        <taxon>Comamonadaceae</taxon>
        <taxon>Variovorax</taxon>
    </lineage>
</organism>
<evidence type="ECO:0000259" key="8">
    <source>
        <dbReference type="PROSITE" id="PS50043"/>
    </source>
</evidence>
<dbReference type="GO" id="GO:0000156">
    <property type="term" value="F:phosphorelay response regulator activity"/>
    <property type="evidence" value="ECO:0007669"/>
    <property type="project" value="TreeGrafter"/>
</dbReference>
<accession>C5CXZ5</accession>
<dbReference type="SUPFAM" id="SSF52172">
    <property type="entry name" value="CheY-like"/>
    <property type="match status" value="1"/>
</dbReference>
<dbReference type="eggNOG" id="COG2197">
    <property type="taxonomic scope" value="Bacteria"/>
</dbReference>
<dbReference type="STRING" id="543728.Vapar_4238"/>
<dbReference type="InterPro" id="IPR000792">
    <property type="entry name" value="Tscrpt_reg_LuxR_C"/>
</dbReference>
<evidence type="ECO:0000256" key="7">
    <source>
        <dbReference type="SAM" id="MobiDB-lite"/>
    </source>
</evidence>
<dbReference type="InterPro" id="IPR016032">
    <property type="entry name" value="Sig_transdc_resp-reg_C-effctor"/>
</dbReference>
<dbReference type="GO" id="GO:0000976">
    <property type="term" value="F:transcription cis-regulatory region binding"/>
    <property type="evidence" value="ECO:0007669"/>
    <property type="project" value="TreeGrafter"/>
</dbReference>
<evidence type="ECO:0000259" key="9">
    <source>
        <dbReference type="PROSITE" id="PS50110"/>
    </source>
</evidence>
<dbReference type="PROSITE" id="PS50043">
    <property type="entry name" value="HTH_LUXR_2"/>
    <property type="match status" value="1"/>
</dbReference>
<dbReference type="PRINTS" id="PR00038">
    <property type="entry name" value="HTHLUXR"/>
</dbReference>
<dbReference type="GO" id="GO:0006355">
    <property type="term" value="P:regulation of DNA-templated transcription"/>
    <property type="evidence" value="ECO:0007669"/>
    <property type="project" value="InterPro"/>
</dbReference>
<evidence type="ECO:0000256" key="2">
    <source>
        <dbReference type="ARBA" id="ARBA00023012"/>
    </source>
</evidence>
<dbReference type="eggNOG" id="COG3706">
    <property type="taxonomic scope" value="Bacteria"/>
</dbReference>
<keyword evidence="2" id="KW-0902">Two-component regulatory system</keyword>